<evidence type="ECO:0000256" key="1">
    <source>
        <dbReference type="SAM" id="MobiDB-lite"/>
    </source>
</evidence>
<feature type="compositionally biased region" description="Low complexity" evidence="1">
    <location>
        <begin position="38"/>
        <end position="51"/>
    </location>
</feature>
<name>A0A7S0R987_9CHLO</name>
<accession>A0A7S0R987</accession>
<sequence>MHCSPSAGGTGLQAAPVQLPQSMHDLAHVLDQLHPTQAGPSNAAAGPPAAGQEQVHAGSCGSRGAHRASKRQASGAEGQGGRGGSAGSSKRLRREQLPGSRAPAVLGPAASAGPDHTPNPPREPDLPAEPPQRQPRNLVPHQHHHHHHHHAPMGSQVVTGPAAARPVVPAGAQLLVDAAVSSLASAAATAPTATLKMLLCAEFVVSSELQAGQMSAHAEELPNRRGGIVQGRGHQAAALLQVPPDEQGCSNYLLIKQARKCLLKLVGFGFKETANHLVQDFIGLLNMDDSLLPAELAVVRGLLQPAAQQQQAQGGTQCC</sequence>
<dbReference type="AlphaFoldDB" id="A0A7S0R987"/>
<gene>
    <name evidence="2" type="ORF">CLEI1391_LOCUS4233</name>
</gene>
<organism evidence="2">
    <name type="scientific">Chlamydomonas leiostraca</name>
    <dbReference type="NCBI Taxonomy" id="1034604"/>
    <lineage>
        <taxon>Eukaryota</taxon>
        <taxon>Viridiplantae</taxon>
        <taxon>Chlorophyta</taxon>
        <taxon>core chlorophytes</taxon>
        <taxon>Chlorophyceae</taxon>
        <taxon>CS clade</taxon>
        <taxon>Chlamydomonadales</taxon>
        <taxon>Chlamydomonadaceae</taxon>
        <taxon>Chlamydomonas</taxon>
    </lineage>
</organism>
<feature type="compositionally biased region" description="Pro residues" evidence="1">
    <location>
        <begin position="117"/>
        <end position="133"/>
    </location>
</feature>
<feature type="compositionally biased region" description="Basic residues" evidence="1">
    <location>
        <begin position="141"/>
        <end position="151"/>
    </location>
</feature>
<feature type="region of interest" description="Disordered" evidence="1">
    <location>
        <begin position="35"/>
        <end position="159"/>
    </location>
</feature>
<feature type="compositionally biased region" description="Gly residues" evidence="1">
    <location>
        <begin position="77"/>
        <end position="86"/>
    </location>
</feature>
<evidence type="ECO:0000313" key="2">
    <source>
        <dbReference type="EMBL" id="CAD8670599.1"/>
    </source>
</evidence>
<proteinExistence type="predicted"/>
<protein>
    <submittedName>
        <fullName evidence="2">Uncharacterized protein</fullName>
    </submittedName>
</protein>
<reference evidence="2" key="1">
    <citation type="submission" date="2021-01" db="EMBL/GenBank/DDBJ databases">
        <authorList>
            <person name="Corre E."/>
            <person name="Pelletier E."/>
            <person name="Niang G."/>
            <person name="Scheremetjew M."/>
            <person name="Finn R."/>
            <person name="Kale V."/>
            <person name="Holt S."/>
            <person name="Cochrane G."/>
            <person name="Meng A."/>
            <person name="Brown T."/>
            <person name="Cohen L."/>
        </authorList>
    </citation>
    <scope>NUCLEOTIDE SEQUENCE</scope>
    <source>
        <strain evidence="2">SAG 11-49</strain>
    </source>
</reference>
<dbReference type="EMBL" id="HBFB01007506">
    <property type="protein sequence ID" value="CAD8670599.1"/>
    <property type="molecule type" value="Transcribed_RNA"/>
</dbReference>